<gene>
    <name evidence="2" type="ORF">N0V93_007910</name>
</gene>
<keyword evidence="3" id="KW-1185">Reference proteome</keyword>
<accession>A0A9W8YM78</accession>
<dbReference type="OrthoDB" id="4093325at2759"/>
<comment type="caution">
    <text evidence="2">The sequence shown here is derived from an EMBL/GenBank/DDBJ whole genome shotgun (WGS) entry which is preliminary data.</text>
</comment>
<organism evidence="2 3">
    <name type="scientific">Gnomoniopsis smithogilvyi</name>
    <dbReference type="NCBI Taxonomy" id="1191159"/>
    <lineage>
        <taxon>Eukaryota</taxon>
        <taxon>Fungi</taxon>
        <taxon>Dikarya</taxon>
        <taxon>Ascomycota</taxon>
        <taxon>Pezizomycotina</taxon>
        <taxon>Sordariomycetes</taxon>
        <taxon>Sordariomycetidae</taxon>
        <taxon>Diaporthales</taxon>
        <taxon>Gnomoniaceae</taxon>
        <taxon>Gnomoniopsis</taxon>
    </lineage>
</organism>
<protein>
    <recommendedName>
        <fullName evidence="4">Cell wall protein PhiA</fullName>
    </recommendedName>
</protein>
<evidence type="ECO:0008006" key="4">
    <source>
        <dbReference type="Google" id="ProtNLM"/>
    </source>
</evidence>
<proteinExistence type="predicted"/>
<feature type="signal peptide" evidence="1">
    <location>
        <begin position="1"/>
        <end position="17"/>
    </location>
</feature>
<evidence type="ECO:0000256" key="1">
    <source>
        <dbReference type="SAM" id="SignalP"/>
    </source>
</evidence>
<evidence type="ECO:0000313" key="3">
    <source>
        <dbReference type="Proteomes" id="UP001140453"/>
    </source>
</evidence>
<keyword evidence="1" id="KW-0732">Signal</keyword>
<dbReference type="EMBL" id="JAPEVB010000005">
    <property type="protein sequence ID" value="KAJ4387321.1"/>
    <property type="molecule type" value="Genomic_DNA"/>
</dbReference>
<dbReference type="Proteomes" id="UP001140453">
    <property type="component" value="Unassembled WGS sequence"/>
</dbReference>
<evidence type="ECO:0000313" key="2">
    <source>
        <dbReference type="EMBL" id="KAJ4387321.1"/>
    </source>
</evidence>
<sequence>MNSNILSIIAFLGVASAAPHMQTRSTIAAYEQFGLTALRSGAAVHQQPFQAYNGGILAGSAAQNASCDLGVDSAIAAFYLSDDGSMNLYSTDAPTQTTFVDASGMGQGVFQFTTGAQPMSNNGQRSNFTLDASNDLTFNGAGFLACPYLSNSWSIWVDTGAANPAGHTDCVGIVVRATKLDNAVSCQYTSSS</sequence>
<reference evidence="2" key="1">
    <citation type="submission" date="2022-10" db="EMBL/GenBank/DDBJ databases">
        <title>Tapping the CABI collections for fungal endophytes: first genome assemblies for Collariella, Neodidymelliopsis, Ascochyta clinopodiicola, Didymella pomorum, Didymosphaeria variabile, Neocosmospora piperis and Neocucurbitaria cava.</title>
        <authorList>
            <person name="Hill R."/>
        </authorList>
    </citation>
    <scope>NUCLEOTIDE SEQUENCE</scope>
    <source>
        <strain evidence="2">IMI 355082</strain>
    </source>
</reference>
<feature type="chain" id="PRO_5040946782" description="Cell wall protein PhiA" evidence="1">
    <location>
        <begin position="18"/>
        <end position="192"/>
    </location>
</feature>
<name>A0A9W8YM78_9PEZI</name>
<dbReference type="AlphaFoldDB" id="A0A9W8YM78"/>